<feature type="domain" description="DYW" evidence="2">
    <location>
        <begin position="87"/>
        <end position="178"/>
    </location>
</feature>
<accession>A0A5J5B1N0</accession>
<name>A0A5J5B1N0_9ASTE</name>
<evidence type="ECO:0000256" key="1">
    <source>
        <dbReference type="ARBA" id="ARBA00006643"/>
    </source>
</evidence>
<evidence type="ECO:0000313" key="3">
    <source>
        <dbReference type="EMBL" id="KAA8536544.1"/>
    </source>
</evidence>
<sequence length="203" mass="22728">MEETPDLLSYAPVFQSLIDWPQFHNFLKLGQQLHAYMAIRGLRPNVFLGAKMVAMYASSGDIDSAIVLFDQIYMLLEGLPEKIKAAGYVPDTSFVLHDVSEEEKENNLATHSEKLAIAFGLLSTSPGTVLRVTKNLRICGDCHTAIKFISKIYGREIIVRDVNRFHHFKDGLCSCGDYCWKLGIALGLLNKNPGIYHLPTKEP</sequence>
<dbReference type="Gene3D" id="1.25.40.10">
    <property type="entry name" value="Tetratricopeptide repeat domain"/>
    <property type="match status" value="1"/>
</dbReference>
<dbReference type="EMBL" id="CM018039">
    <property type="protein sequence ID" value="KAA8536544.1"/>
    <property type="molecule type" value="Genomic_DNA"/>
</dbReference>
<gene>
    <name evidence="3" type="ORF">F0562_029022</name>
</gene>
<proteinExistence type="inferred from homology"/>
<dbReference type="AlphaFoldDB" id="A0A5J5B1N0"/>
<dbReference type="Pfam" id="PF14432">
    <property type="entry name" value="DYW_deaminase"/>
    <property type="match status" value="1"/>
</dbReference>
<dbReference type="GO" id="GO:0008270">
    <property type="term" value="F:zinc ion binding"/>
    <property type="evidence" value="ECO:0007669"/>
    <property type="project" value="InterPro"/>
</dbReference>
<comment type="similarity">
    <text evidence="1">Belongs to the PPR family. PCMP-H subfamily.</text>
</comment>
<evidence type="ECO:0000313" key="4">
    <source>
        <dbReference type="Proteomes" id="UP000325577"/>
    </source>
</evidence>
<protein>
    <recommendedName>
        <fullName evidence="2">DYW domain-containing protein</fullName>
    </recommendedName>
</protein>
<organism evidence="3 4">
    <name type="scientific">Nyssa sinensis</name>
    <dbReference type="NCBI Taxonomy" id="561372"/>
    <lineage>
        <taxon>Eukaryota</taxon>
        <taxon>Viridiplantae</taxon>
        <taxon>Streptophyta</taxon>
        <taxon>Embryophyta</taxon>
        <taxon>Tracheophyta</taxon>
        <taxon>Spermatophyta</taxon>
        <taxon>Magnoliopsida</taxon>
        <taxon>eudicotyledons</taxon>
        <taxon>Gunneridae</taxon>
        <taxon>Pentapetalae</taxon>
        <taxon>asterids</taxon>
        <taxon>Cornales</taxon>
        <taxon>Nyssaceae</taxon>
        <taxon>Nyssa</taxon>
    </lineage>
</organism>
<dbReference type="InterPro" id="IPR011990">
    <property type="entry name" value="TPR-like_helical_dom_sf"/>
</dbReference>
<dbReference type="InterPro" id="IPR032867">
    <property type="entry name" value="DYW_dom"/>
</dbReference>
<dbReference type="Proteomes" id="UP000325577">
    <property type="component" value="Linkage Group LG16"/>
</dbReference>
<evidence type="ECO:0000259" key="2">
    <source>
        <dbReference type="Pfam" id="PF14432"/>
    </source>
</evidence>
<dbReference type="OrthoDB" id="185373at2759"/>
<reference evidence="3 4" key="1">
    <citation type="submission" date="2019-09" db="EMBL/GenBank/DDBJ databases">
        <title>A chromosome-level genome assembly of the Chinese tupelo Nyssa sinensis.</title>
        <authorList>
            <person name="Yang X."/>
            <person name="Kang M."/>
            <person name="Yang Y."/>
            <person name="Xiong H."/>
            <person name="Wang M."/>
            <person name="Zhang Z."/>
            <person name="Wang Z."/>
            <person name="Wu H."/>
            <person name="Ma T."/>
            <person name="Liu J."/>
            <person name="Xi Z."/>
        </authorList>
    </citation>
    <scope>NUCLEOTIDE SEQUENCE [LARGE SCALE GENOMIC DNA]</scope>
    <source>
        <strain evidence="3">J267</strain>
        <tissue evidence="3">Leaf</tissue>
    </source>
</reference>
<keyword evidence="4" id="KW-1185">Reference proteome</keyword>